<evidence type="ECO:0000256" key="1">
    <source>
        <dbReference type="ARBA" id="ARBA00009964"/>
    </source>
</evidence>
<evidence type="ECO:0000313" key="4">
    <source>
        <dbReference type="EMBL" id="USQ14845.1"/>
    </source>
</evidence>
<protein>
    <submittedName>
        <fullName evidence="4">IS3 family transposase</fullName>
    </submittedName>
</protein>
<dbReference type="NCBIfam" id="NF033516">
    <property type="entry name" value="transpos_IS3"/>
    <property type="match status" value="1"/>
</dbReference>
<organism evidence="4 5">
    <name type="scientific">Legionella lytica</name>
    <dbReference type="NCBI Taxonomy" id="96232"/>
    <lineage>
        <taxon>Bacteria</taxon>
        <taxon>Pseudomonadati</taxon>
        <taxon>Pseudomonadota</taxon>
        <taxon>Gammaproteobacteria</taxon>
        <taxon>Legionellales</taxon>
        <taxon>Legionellaceae</taxon>
        <taxon>Legionella</taxon>
    </lineage>
</organism>
<dbReference type="InterPro" id="IPR009057">
    <property type="entry name" value="Homeodomain-like_sf"/>
</dbReference>
<dbReference type="Pfam" id="PF00665">
    <property type="entry name" value="rve"/>
    <property type="match status" value="1"/>
</dbReference>
<feature type="coiled-coil region" evidence="2">
    <location>
        <begin position="82"/>
        <end position="109"/>
    </location>
</feature>
<dbReference type="Gene3D" id="1.10.10.10">
    <property type="entry name" value="Winged helix-like DNA-binding domain superfamily/Winged helix DNA-binding domain"/>
    <property type="match status" value="1"/>
</dbReference>
<evidence type="ECO:0000259" key="3">
    <source>
        <dbReference type="PROSITE" id="PS50994"/>
    </source>
</evidence>
<dbReference type="Pfam" id="PF01527">
    <property type="entry name" value="HTH_Tnp_1"/>
    <property type="match status" value="1"/>
</dbReference>
<dbReference type="SUPFAM" id="SSF53098">
    <property type="entry name" value="Ribonuclease H-like"/>
    <property type="match status" value="1"/>
</dbReference>
<dbReference type="InterPro" id="IPR036388">
    <property type="entry name" value="WH-like_DNA-bd_sf"/>
</dbReference>
<proteinExistence type="inferred from homology"/>
<dbReference type="InterPro" id="IPR036397">
    <property type="entry name" value="RNaseH_sf"/>
</dbReference>
<dbReference type="PANTHER" id="PTHR47515:SF1">
    <property type="entry name" value="BLR2054 PROTEIN"/>
    <property type="match status" value="1"/>
</dbReference>
<dbReference type="Gene3D" id="3.30.420.10">
    <property type="entry name" value="Ribonuclease H-like superfamily/Ribonuclease H"/>
    <property type="match status" value="1"/>
</dbReference>
<name>A0ABY4YB57_9GAMM</name>
<accession>A0ABY4YB57</accession>
<feature type="domain" description="Integrase catalytic" evidence="3">
    <location>
        <begin position="222"/>
        <end position="404"/>
    </location>
</feature>
<comment type="similarity">
    <text evidence="1">Belongs to the transposase 8 family.</text>
</comment>
<gene>
    <name evidence="4" type="ORF">J2N86_05965</name>
</gene>
<evidence type="ECO:0000256" key="2">
    <source>
        <dbReference type="SAM" id="Coils"/>
    </source>
</evidence>
<dbReference type="RefSeq" id="WP_252581730.1">
    <property type="nucleotide sequence ID" value="NZ_CP071527.1"/>
</dbReference>
<dbReference type="PANTHER" id="PTHR47515">
    <property type="entry name" value="LOW CALCIUM RESPONSE LOCUS PROTEIN T"/>
    <property type="match status" value="1"/>
</dbReference>
<dbReference type="EMBL" id="CP071527">
    <property type="protein sequence ID" value="USQ14845.1"/>
    <property type="molecule type" value="Genomic_DNA"/>
</dbReference>
<dbReference type="PROSITE" id="PS50994">
    <property type="entry name" value="INTEGRASE"/>
    <property type="match status" value="1"/>
</dbReference>
<dbReference type="Proteomes" id="UP001057474">
    <property type="component" value="Chromosome"/>
</dbReference>
<dbReference type="InterPro" id="IPR048020">
    <property type="entry name" value="Transpos_IS3"/>
</dbReference>
<keyword evidence="5" id="KW-1185">Reference proteome</keyword>
<dbReference type="InterPro" id="IPR025948">
    <property type="entry name" value="HTH-like_dom"/>
</dbReference>
<dbReference type="Pfam" id="PF13276">
    <property type="entry name" value="HTH_21"/>
    <property type="match status" value="1"/>
</dbReference>
<dbReference type="InterPro" id="IPR001584">
    <property type="entry name" value="Integrase_cat-core"/>
</dbReference>
<sequence>MTVSTSLECNEIIHSSSNRRRWTPLEKQQIVHETYHSGTTVSYVARKHGIPPSQLFYWRKLMESSALTGVKAEESVVPQSEANELKRRIKQLEQVLGQKTLENEILREAVKLGRGKKTDLAATLARNKRFRIRGIASALEVSRSNLTERLKKMKPQKNHYVKTEDNELLPYIREITDKRCSYGYRRVTVLLNHRLQSEGRLKVNHKRVYRIMKLNNLLLLAPKKKPTRSHDGKVITLKSNTRWCSDCFTIQCANGDRVHVAFAMDTCDREVISYVSSTIGIDGRTIRDLLLESMEYRFGKIDVLAKPIQWLSDNGPCYTARETVAFARKLGFDVRTTPAYSPESNGMAEAFVKTFKRDYVAFSDPFDALTLMRKLPDWFKDYNEHAPHKGLNMMAPRQFIKRALAG</sequence>
<dbReference type="InterPro" id="IPR002514">
    <property type="entry name" value="Transposase_8"/>
</dbReference>
<dbReference type="SUPFAM" id="SSF46689">
    <property type="entry name" value="Homeodomain-like"/>
    <property type="match status" value="1"/>
</dbReference>
<dbReference type="InterPro" id="IPR012337">
    <property type="entry name" value="RNaseH-like_sf"/>
</dbReference>
<reference evidence="4" key="1">
    <citation type="submission" date="2021-03" db="EMBL/GenBank/DDBJ databases">
        <title>Legionella lytica PCM 2298.</title>
        <authorList>
            <person name="Koper P."/>
        </authorList>
    </citation>
    <scope>NUCLEOTIDE SEQUENCE</scope>
    <source>
        <strain evidence="4">PCM 2298</strain>
    </source>
</reference>
<evidence type="ECO:0000313" key="5">
    <source>
        <dbReference type="Proteomes" id="UP001057474"/>
    </source>
</evidence>
<keyword evidence="2" id="KW-0175">Coiled coil</keyword>